<dbReference type="EMBL" id="CATOUU010000630">
    <property type="protein sequence ID" value="CAI9936046.1"/>
    <property type="molecule type" value="Genomic_DNA"/>
</dbReference>
<organism evidence="3">
    <name type="scientific">Hexamita inflata</name>
    <dbReference type="NCBI Taxonomy" id="28002"/>
    <lineage>
        <taxon>Eukaryota</taxon>
        <taxon>Metamonada</taxon>
        <taxon>Diplomonadida</taxon>
        <taxon>Hexamitidae</taxon>
        <taxon>Hexamitinae</taxon>
        <taxon>Hexamita</taxon>
    </lineage>
</organism>
<evidence type="ECO:0000313" key="2">
    <source>
        <dbReference type="EMBL" id="CAI9936046.1"/>
    </source>
</evidence>
<dbReference type="EMBL" id="CATOUU010000264">
    <property type="protein sequence ID" value="CAI9922904.1"/>
    <property type="molecule type" value="Genomic_DNA"/>
</dbReference>
<dbReference type="EMBL" id="CAXDID020000261">
    <property type="protein sequence ID" value="CAL6066489.1"/>
    <property type="molecule type" value="Genomic_DNA"/>
</dbReference>
<evidence type="ECO:0000313" key="3">
    <source>
        <dbReference type="EMBL" id="CAI9961637.1"/>
    </source>
</evidence>
<evidence type="ECO:0000313" key="5">
    <source>
        <dbReference type="EMBL" id="CAL6066489.1"/>
    </source>
</evidence>
<evidence type="ECO:0000313" key="6">
    <source>
        <dbReference type="EMBL" id="CAL6077497.1"/>
    </source>
</evidence>
<dbReference type="EMBL" id="CAXDID020000328">
    <property type="protein sequence ID" value="CAL6077497.1"/>
    <property type="molecule type" value="Genomic_DNA"/>
</dbReference>
<evidence type="ECO:0000313" key="7">
    <source>
        <dbReference type="Proteomes" id="UP001642409"/>
    </source>
</evidence>
<name>A0AA86QVM8_9EUKA</name>
<reference evidence="4 7" key="2">
    <citation type="submission" date="2024-07" db="EMBL/GenBank/DDBJ databases">
        <authorList>
            <person name="Akdeniz Z."/>
        </authorList>
    </citation>
    <scope>NUCLEOTIDE SEQUENCE [LARGE SCALE GENOMIC DNA]</scope>
</reference>
<dbReference type="EMBL" id="CAXDID020000194">
    <property type="protein sequence ID" value="CAL6052986.1"/>
    <property type="molecule type" value="Genomic_DNA"/>
</dbReference>
<evidence type="ECO:0000313" key="1">
    <source>
        <dbReference type="EMBL" id="CAI9922904.1"/>
    </source>
</evidence>
<comment type="caution">
    <text evidence="3">The sequence shown here is derived from an EMBL/GenBank/DDBJ whole genome shotgun (WGS) entry which is preliminary data.</text>
</comment>
<dbReference type="AlphaFoldDB" id="A0AA86QVM8"/>
<gene>
    <name evidence="1" type="ORF">HINF_LOCUS10549</name>
    <name evidence="2" type="ORF">HINF_LOCUS23691</name>
    <name evidence="4" type="ORF">HINF_LOCUS45116</name>
    <name evidence="3" type="ORF">HINF_LOCUS49282</name>
    <name evidence="5" type="ORF">HINF_LOCUS52400</name>
    <name evidence="6" type="ORF">HINF_LOCUS58382</name>
</gene>
<dbReference type="EMBL" id="CATOUU010000942">
    <property type="protein sequence ID" value="CAI9961637.1"/>
    <property type="molecule type" value="Genomic_DNA"/>
</dbReference>
<keyword evidence="7" id="KW-1185">Reference proteome</keyword>
<reference evidence="3" key="1">
    <citation type="submission" date="2023-06" db="EMBL/GenBank/DDBJ databases">
        <authorList>
            <person name="Kurt Z."/>
        </authorList>
    </citation>
    <scope>NUCLEOTIDE SEQUENCE</scope>
</reference>
<accession>A0AA86QVM8</accession>
<proteinExistence type="predicted"/>
<dbReference type="Proteomes" id="UP001642409">
    <property type="component" value="Unassembled WGS sequence"/>
</dbReference>
<evidence type="ECO:0000313" key="4">
    <source>
        <dbReference type="EMBL" id="CAL6052986.1"/>
    </source>
</evidence>
<sequence>MIVNSSNSRTAIIQASPQQLAKLYKPSIIDHISKLTVKLQDIQAKYIGEDPHPRLFVDFEQHDHVKAMSPEERACLYAVAFGVSVKTAVELAIPDPPDRSRQMVYKLVRDKKELLGVRRSKETFLNGEQLHECCITMMKQKISGEGIWKFLEEKADQLFGPSNWDRGVLNQNYIDMVQKKLKFMTTNGTSAVNQINQVNFQQSRMAEVTARLQMQQKLLAKVYVDQQPVAMQDFACGSYVWNEESSD</sequence>
<protein>
    <submittedName>
        <fullName evidence="4">Hypothetical_protein</fullName>
    </submittedName>
</protein>